<comment type="subcellular location">
    <subcellularLocation>
        <location evidence="1">Membrane</location>
        <topology evidence="1">Multi-pass membrane protein</topology>
    </subcellularLocation>
</comment>
<keyword evidence="11" id="KW-0807">Transducer</keyword>
<evidence type="ECO:0000256" key="11">
    <source>
        <dbReference type="ARBA" id="ARBA00023224"/>
    </source>
</evidence>
<feature type="transmembrane region" description="Helical" evidence="13">
    <location>
        <begin position="630"/>
        <end position="650"/>
    </location>
</feature>
<keyword evidence="7" id="KW-0297">G-protein coupled receptor</keyword>
<dbReference type="PANTHER" id="PTHR46924">
    <property type="entry name" value="METABOTROPIC GLUTAMATE RECEPTOR-LIKE PROTEIN C-RELATED-RELATED"/>
    <property type="match status" value="1"/>
</dbReference>
<evidence type="ECO:0000256" key="2">
    <source>
        <dbReference type="ARBA" id="ARBA00005414"/>
    </source>
</evidence>
<dbReference type="OrthoDB" id="17301at2759"/>
<feature type="domain" description="G-protein coupled receptors family 3 profile" evidence="14">
    <location>
        <begin position="403"/>
        <end position="656"/>
    </location>
</feature>
<dbReference type="EMBL" id="GL883025">
    <property type="protein sequence ID" value="EGG16035.1"/>
    <property type="molecule type" value="Genomic_DNA"/>
</dbReference>
<evidence type="ECO:0000313" key="15">
    <source>
        <dbReference type="EMBL" id="EGG16035.1"/>
    </source>
</evidence>
<evidence type="ECO:0000256" key="5">
    <source>
        <dbReference type="ARBA" id="ARBA00022729"/>
    </source>
</evidence>
<feature type="compositionally biased region" description="Polar residues" evidence="12">
    <location>
        <begin position="704"/>
        <end position="719"/>
    </location>
</feature>
<gene>
    <name evidence="15" type="primary">grlM</name>
    <name evidence="15" type="ORF">DFA_09707</name>
</gene>
<dbReference type="GO" id="GO:0004930">
    <property type="term" value="F:G protein-coupled receptor activity"/>
    <property type="evidence" value="ECO:0007669"/>
    <property type="project" value="UniProtKB-KW"/>
</dbReference>
<reference evidence="16" key="1">
    <citation type="journal article" date="2011" name="Genome Res.">
        <title>Phylogeny-wide analysis of social amoeba genomes highlights ancient origins for complex intercellular communication.</title>
        <authorList>
            <person name="Heidel A.J."/>
            <person name="Lawal H.M."/>
            <person name="Felder M."/>
            <person name="Schilde C."/>
            <person name="Helps N.R."/>
            <person name="Tunggal B."/>
            <person name="Rivero F."/>
            <person name="John U."/>
            <person name="Schleicher M."/>
            <person name="Eichinger L."/>
            <person name="Platzer M."/>
            <person name="Noegel A.A."/>
            <person name="Schaap P."/>
            <person name="Gloeckner G."/>
        </authorList>
    </citation>
    <scope>NUCLEOTIDE SEQUENCE [LARGE SCALE GENOMIC DNA]</scope>
    <source>
        <strain evidence="16">SH3</strain>
    </source>
</reference>
<dbReference type="Proteomes" id="UP000007797">
    <property type="component" value="Unassembled WGS sequence"/>
</dbReference>
<dbReference type="GeneID" id="14867932"/>
<evidence type="ECO:0000256" key="7">
    <source>
        <dbReference type="ARBA" id="ARBA00023040"/>
    </source>
</evidence>
<dbReference type="Pfam" id="PF02608">
    <property type="entry name" value="Bmp"/>
    <property type="match status" value="1"/>
</dbReference>
<keyword evidence="6 13" id="KW-1133">Transmembrane helix</keyword>
<feature type="transmembrane region" description="Helical" evidence="13">
    <location>
        <begin position="606"/>
        <end position="624"/>
    </location>
</feature>
<evidence type="ECO:0000256" key="8">
    <source>
        <dbReference type="ARBA" id="ARBA00023136"/>
    </source>
</evidence>
<comment type="similarity">
    <text evidence="3">In the N-terminal section; belongs to the BMP lipoprotein family.</text>
</comment>
<evidence type="ECO:0000313" key="16">
    <source>
        <dbReference type="Proteomes" id="UP000007797"/>
    </source>
</evidence>
<keyword evidence="10" id="KW-0325">Glycoprotein</keyword>
<keyword evidence="16" id="KW-1185">Reference proteome</keyword>
<dbReference type="InterPro" id="IPR051530">
    <property type="entry name" value="mGluR/GABA-B-like"/>
</dbReference>
<dbReference type="PROSITE" id="PS50259">
    <property type="entry name" value="G_PROTEIN_RECEP_F3_4"/>
    <property type="match status" value="1"/>
</dbReference>
<dbReference type="AlphaFoldDB" id="F4Q8D5"/>
<dbReference type="GO" id="GO:0005886">
    <property type="term" value="C:plasma membrane"/>
    <property type="evidence" value="ECO:0007669"/>
    <property type="project" value="InterPro"/>
</dbReference>
<dbReference type="STRING" id="1054147.F4Q8D5"/>
<organism evidence="15 16">
    <name type="scientific">Cavenderia fasciculata</name>
    <name type="common">Slime mold</name>
    <name type="synonym">Dictyostelium fasciculatum</name>
    <dbReference type="NCBI Taxonomy" id="261658"/>
    <lineage>
        <taxon>Eukaryota</taxon>
        <taxon>Amoebozoa</taxon>
        <taxon>Evosea</taxon>
        <taxon>Eumycetozoa</taxon>
        <taxon>Dictyostelia</taxon>
        <taxon>Acytosteliales</taxon>
        <taxon>Cavenderiaceae</taxon>
        <taxon>Cavenderia</taxon>
    </lineage>
</organism>
<keyword evidence="4 13" id="KW-0812">Transmembrane</keyword>
<evidence type="ECO:0000256" key="10">
    <source>
        <dbReference type="ARBA" id="ARBA00023180"/>
    </source>
</evidence>
<keyword evidence="8 13" id="KW-0472">Membrane</keyword>
<feature type="transmembrane region" description="Helical" evidence="13">
    <location>
        <begin position="512"/>
        <end position="530"/>
    </location>
</feature>
<feature type="transmembrane region" description="Helical" evidence="13">
    <location>
        <begin position="566"/>
        <end position="586"/>
    </location>
</feature>
<dbReference type="RefSeq" id="XP_004352360.1">
    <property type="nucleotide sequence ID" value="XM_004352308.1"/>
</dbReference>
<comment type="similarity">
    <text evidence="2">In the C-terminal section; belongs to the G-protein coupled receptor 3 family. GABA-B receptor subfamily.</text>
</comment>
<keyword evidence="9 15" id="KW-0675">Receptor</keyword>
<evidence type="ECO:0000256" key="6">
    <source>
        <dbReference type="ARBA" id="ARBA00022989"/>
    </source>
</evidence>
<name>F4Q8D5_CACFS</name>
<proteinExistence type="inferred from homology"/>
<dbReference type="Pfam" id="PF00003">
    <property type="entry name" value="7tm_3"/>
    <property type="match status" value="1"/>
</dbReference>
<evidence type="ECO:0000256" key="4">
    <source>
        <dbReference type="ARBA" id="ARBA00022692"/>
    </source>
</evidence>
<feature type="compositionally biased region" description="Low complexity" evidence="12">
    <location>
        <begin position="678"/>
        <end position="688"/>
    </location>
</feature>
<evidence type="ECO:0000256" key="9">
    <source>
        <dbReference type="ARBA" id="ARBA00023170"/>
    </source>
</evidence>
<evidence type="ECO:0000256" key="12">
    <source>
        <dbReference type="SAM" id="MobiDB-lite"/>
    </source>
</evidence>
<evidence type="ECO:0000256" key="13">
    <source>
        <dbReference type="SAM" id="Phobius"/>
    </source>
</evidence>
<sequence>MKQTSLRLLKFTLVSIFVLFSFINHVESFKMAIFTTGELNDFDPFTDLKKSIQISYSFYLGFNYMVNYAKVNVEKQLQTTDIDIFEGVTEHGAIEFMEEKIALGYDSFIAASLEYTNAAINITTRFPEVVILTRGNRVATKNLSYVTYNVHVCQYILGYFAGLMTKTSVLGYVNPGEPFIMNYGSNAFYVGAVASSALVGKPVPQLYLWQAGGWIQPDIEHGATLNLMNDFGADMISHTQDDMMVPITIMQQGGMALGTNGYGQREIYGEQIGLSFVTDWTTPYLQFTKAAMTNRTAMIRYYGDFNNNFLRLDNFSSLVPQDVQDKVNAQAAYLMTVNRTVNPYYCSDLNLAVITNKTTDLLPGTTNCITSAKFFQLNVPYPGMTFLGNYSVPLVKVDMDRDVQYAFSVIAGILNLVSIVFAVLVFVYRNTQSIRSASPLFCIAILIGACITYIGVIIWVQPNSDAVCSARYWLLAVGYALLVGALVVKNFRIWKIFDNPELKAVKITNAQLFPWVFAIICVKIIFLAIMTSKVGNSRVEDVFNIDGVGKYEYMSVCQMDSAGNGVLYGLLGSFAVLLLSGVFLSWKIRIVDIDEFNESKEIGNTLYAISFILFVIIPLLVSPQSNLNQSIIICASALFITTAAICILFVPKFWRIHNYGDKGTNVFGSRSKSAIASSRSKSASNSVSGHVKDADDDEDGAISPVSSGSNSIRMTTMSVSREPPSSPTASSFASPLPPFTGPVHATFDSDDTDDEARFPSPRPVPVQQQPQQNTEQNV</sequence>
<keyword evidence="5" id="KW-0732">Signal</keyword>
<dbReference type="InterPro" id="IPR017978">
    <property type="entry name" value="GPCR_3_C"/>
</dbReference>
<accession>F4Q8D5</accession>
<feature type="region of interest" description="Disordered" evidence="12">
    <location>
        <begin position="678"/>
        <end position="778"/>
    </location>
</feature>
<protein>
    <submittedName>
        <fullName evidence="15">G-protein-coupled receptor family 3 protein 12</fullName>
    </submittedName>
</protein>
<evidence type="ECO:0000256" key="1">
    <source>
        <dbReference type="ARBA" id="ARBA00004141"/>
    </source>
</evidence>
<evidence type="ECO:0000256" key="3">
    <source>
        <dbReference type="ARBA" id="ARBA00010620"/>
    </source>
</evidence>
<dbReference type="KEGG" id="dfa:DFA_09707"/>
<evidence type="ECO:0000259" key="14">
    <source>
        <dbReference type="PROSITE" id="PS50259"/>
    </source>
</evidence>
<dbReference type="CDD" id="cd15047">
    <property type="entry name" value="7tmC_GABA-B-like"/>
    <property type="match status" value="1"/>
</dbReference>
<dbReference type="OMA" id="QITYNYA"/>
<dbReference type="InterPro" id="IPR003760">
    <property type="entry name" value="PnrA-like"/>
</dbReference>
<feature type="transmembrane region" description="Helical" evidence="13">
    <location>
        <begin position="405"/>
        <end position="428"/>
    </location>
</feature>
<dbReference type="Gene3D" id="3.40.50.2300">
    <property type="match status" value="2"/>
</dbReference>
<feature type="transmembrane region" description="Helical" evidence="13">
    <location>
        <begin position="472"/>
        <end position="491"/>
    </location>
</feature>
<feature type="transmembrane region" description="Helical" evidence="13">
    <location>
        <begin position="440"/>
        <end position="460"/>
    </location>
</feature>